<evidence type="ECO:0000313" key="7">
    <source>
        <dbReference type="EnsemblPlants" id="QL10p025822:mrna"/>
    </source>
</evidence>
<comment type="subcellular location">
    <subcellularLocation>
        <location evidence="1">Membrane</location>
        <topology evidence="1">Single-pass type II membrane protein</topology>
    </subcellularLocation>
</comment>
<dbReference type="PANTHER" id="PTHR31042:SF153">
    <property type="entry name" value="GLYCOSYLTRANSFERASE BC10-LIKE"/>
    <property type="match status" value="1"/>
</dbReference>
<keyword evidence="5" id="KW-0325">Glycoprotein</keyword>
<dbReference type="InParanoid" id="A0A7N2MR92"/>
<reference evidence="7" key="2">
    <citation type="submission" date="2021-01" db="UniProtKB">
        <authorList>
            <consortium name="EnsemblPlants"/>
        </authorList>
    </citation>
    <scope>IDENTIFICATION</scope>
</reference>
<dbReference type="OMA" id="MSPRIRE"/>
<reference evidence="7 8" key="1">
    <citation type="journal article" date="2016" name="G3 (Bethesda)">
        <title>First Draft Assembly and Annotation of the Genome of a California Endemic Oak Quercus lobata Nee (Fagaceae).</title>
        <authorList>
            <person name="Sork V.L."/>
            <person name="Fitz-Gibbon S.T."/>
            <person name="Puiu D."/>
            <person name="Crepeau M."/>
            <person name="Gugger P.F."/>
            <person name="Sherman R."/>
            <person name="Stevens K."/>
            <person name="Langley C.H."/>
            <person name="Pellegrini M."/>
            <person name="Salzberg S.L."/>
        </authorList>
    </citation>
    <scope>NUCLEOTIDE SEQUENCE [LARGE SCALE GENOMIC DNA]</scope>
    <source>
        <strain evidence="7 8">cv. SW786</strain>
    </source>
</reference>
<dbReference type="Gramene" id="QL10p025822:mrna">
    <property type="protein sequence ID" value="QL10p025822:mrna"/>
    <property type="gene ID" value="QL10p025822"/>
</dbReference>
<dbReference type="Pfam" id="PF02485">
    <property type="entry name" value="Branch"/>
    <property type="match status" value="1"/>
</dbReference>
<dbReference type="EMBL" id="LRBV02000010">
    <property type="status" value="NOT_ANNOTATED_CDS"/>
    <property type="molecule type" value="Genomic_DNA"/>
</dbReference>
<evidence type="ECO:0000313" key="8">
    <source>
        <dbReference type="Proteomes" id="UP000594261"/>
    </source>
</evidence>
<evidence type="ECO:0000256" key="6">
    <source>
        <dbReference type="SAM" id="Phobius"/>
    </source>
</evidence>
<dbReference type="EnsemblPlants" id="QL10p025822:mrna">
    <property type="protein sequence ID" value="QL10p025822:mrna"/>
    <property type="gene ID" value="QL10p025822"/>
</dbReference>
<evidence type="ECO:0000256" key="3">
    <source>
        <dbReference type="ARBA" id="ARBA00022679"/>
    </source>
</evidence>
<dbReference type="PANTHER" id="PTHR31042">
    <property type="entry name" value="CORE-2/I-BRANCHING BETA-1,6-N-ACETYLGLUCOSAMINYLTRANSFERASE FAMILY PROTEIN-RELATED"/>
    <property type="match status" value="1"/>
</dbReference>
<evidence type="ECO:0008006" key="9">
    <source>
        <dbReference type="Google" id="ProtNLM"/>
    </source>
</evidence>
<dbReference type="GO" id="GO:0016020">
    <property type="term" value="C:membrane"/>
    <property type="evidence" value="ECO:0007669"/>
    <property type="project" value="UniProtKB-SubCell"/>
</dbReference>
<keyword evidence="8" id="KW-1185">Reference proteome</keyword>
<feature type="transmembrane region" description="Helical" evidence="6">
    <location>
        <begin position="27"/>
        <end position="48"/>
    </location>
</feature>
<organism evidence="7 8">
    <name type="scientific">Quercus lobata</name>
    <name type="common">Valley oak</name>
    <dbReference type="NCBI Taxonomy" id="97700"/>
    <lineage>
        <taxon>Eukaryota</taxon>
        <taxon>Viridiplantae</taxon>
        <taxon>Streptophyta</taxon>
        <taxon>Embryophyta</taxon>
        <taxon>Tracheophyta</taxon>
        <taxon>Spermatophyta</taxon>
        <taxon>Magnoliopsida</taxon>
        <taxon>eudicotyledons</taxon>
        <taxon>Gunneridae</taxon>
        <taxon>Pentapetalae</taxon>
        <taxon>rosids</taxon>
        <taxon>fabids</taxon>
        <taxon>Fagales</taxon>
        <taxon>Fagaceae</taxon>
        <taxon>Quercus</taxon>
    </lineage>
</organism>
<protein>
    <recommendedName>
        <fullName evidence="9">Core-2/I-branching beta-1,6-N-acetylglucosaminyltransferase family protein</fullName>
    </recommendedName>
</protein>
<dbReference type="InterPro" id="IPR044174">
    <property type="entry name" value="BC10-like"/>
</dbReference>
<evidence type="ECO:0000256" key="5">
    <source>
        <dbReference type="ARBA" id="ARBA00023180"/>
    </source>
</evidence>
<name>A0A7N2MR92_QUELO</name>
<keyword evidence="3" id="KW-0808">Transferase</keyword>
<dbReference type="Proteomes" id="UP000594261">
    <property type="component" value="Chromosome 10"/>
</dbReference>
<evidence type="ECO:0000256" key="4">
    <source>
        <dbReference type="ARBA" id="ARBA00023136"/>
    </source>
</evidence>
<accession>A0A7N2MR92</accession>
<keyword evidence="6" id="KW-0812">Transmembrane</keyword>
<evidence type="ECO:0000256" key="1">
    <source>
        <dbReference type="ARBA" id="ARBA00004606"/>
    </source>
</evidence>
<sequence length="188" mass="21378">MKNKQQQAASPTSIQKLFNAQMHLHNLVSYLLIFCSGLALGLTLSFYLKDFPFNLQLNQFLSPTSPPVLISLKTKNLTRVGLKEYLKPPDVMHDMEDKELLWRASMVPRIRELPFNRTPKVAFMFLTKGAMPLAPLWELFFKGHDGLYSIYVHPNPSFNGTVPQGSVFHGRRIPSKGITCGVQFEKVE</sequence>
<dbReference type="InterPro" id="IPR003406">
    <property type="entry name" value="Glyco_trans_14"/>
</dbReference>
<evidence type="ECO:0000256" key="2">
    <source>
        <dbReference type="ARBA" id="ARBA00022676"/>
    </source>
</evidence>
<keyword evidence="4 6" id="KW-0472">Membrane</keyword>
<keyword evidence="2" id="KW-0328">Glycosyltransferase</keyword>
<dbReference type="AlphaFoldDB" id="A0A7N2MR92"/>
<dbReference type="GO" id="GO:0016757">
    <property type="term" value="F:glycosyltransferase activity"/>
    <property type="evidence" value="ECO:0007669"/>
    <property type="project" value="UniProtKB-KW"/>
</dbReference>
<keyword evidence="6" id="KW-1133">Transmembrane helix</keyword>
<proteinExistence type="predicted"/>